<dbReference type="SUPFAM" id="SSF56176">
    <property type="entry name" value="FAD-binding/transporter-associated domain-like"/>
    <property type="match status" value="1"/>
</dbReference>
<dbReference type="Gene3D" id="3.30.43.10">
    <property type="entry name" value="Uridine Diphospho-n-acetylenolpyruvylglucosamine Reductase, domain 2"/>
    <property type="match status" value="1"/>
</dbReference>
<dbReference type="InterPro" id="IPR006094">
    <property type="entry name" value="Oxid_FAD_bind_N"/>
</dbReference>
<keyword evidence="7" id="KW-1185">Reference proteome</keyword>
<name>A0A0F3IIG4_9GAMM</name>
<dbReference type="Gene3D" id="1.10.45.10">
    <property type="entry name" value="Vanillyl-alcohol Oxidase, Chain A, domain 4"/>
    <property type="match status" value="1"/>
</dbReference>
<dbReference type="PROSITE" id="PS51387">
    <property type="entry name" value="FAD_PCMH"/>
    <property type="match status" value="1"/>
</dbReference>
<keyword evidence="4" id="KW-0560">Oxidoreductase</keyword>
<proteinExistence type="predicted"/>
<dbReference type="Gene3D" id="3.30.70.2190">
    <property type="match status" value="1"/>
</dbReference>
<dbReference type="InterPro" id="IPR016169">
    <property type="entry name" value="FAD-bd_PCMH_sub2"/>
</dbReference>
<dbReference type="InterPro" id="IPR051914">
    <property type="entry name" value="FAD-linked_OxidoTrans_Type4"/>
</dbReference>
<comment type="caution">
    <text evidence="6">The sequence shown here is derived from an EMBL/GenBank/DDBJ whole genome shotgun (WGS) entry which is preliminary data.</text>
</comment>
<dbReference type="SUPFAM" id="SSF55103">
    <property type="entry name" value="FAD-linked oxidases, C-terminal domain"/>
    <property type="match status" value="1"/>
</dbReference>
<evidence type="ECO:0000256" key="4">
    <source>
        <dbReference type="ARBA" id="ARBA00023002"/>
    </source>
</evidence>
<dbReference type="InterPro" id="IPR016171">
    <property type="entry name" value="Vanillyl_alc_oxidase_C-sub2"/>
</dbReference>
<feature type="domain" description="FAD-binding PCMH-type" evidence="5">
    <location>
        <begin position="49"/>
        <end position="227"/>
    </location>
</feature>
<evidence type="ECO:0000256" key="2">
    <source>
        <dbReference type="ARBA" id="ARBA00022630"/>
    </source>
</evidence>
<dbReference type="InterPro" id="IPR036318">
    <property type="entry name" value="FAD-bd_PCMH-like_sf"/>
</dbReference>
<evidence type="ECO:0000256" key="1">
    <source>
        <dbReference type="ARBA" id="ARBA00001974"/>
    </source>
</evidence>
<evidence type="ECO:0000313" key="7">
    <source>
        <dbReference type="Proteomes" id="UP000033684"/>
    </source>
</evidence>
<dbReference type="Pfam" id="PF02913">
    <property type="entry name" value="FAD-oxidase_C"/>
    <property type="match status" value="1"/>
</dbReference>
<dbReference type="Gene3D" id="3.30.465.10">
    <property type="match status" value="1"/>
</dbReference>
<sequence>MQPHPSEHKHHATPREELIKRLREQLPASAIISEVEALMPFECDGLSAYKNPPWLVVLPDTVEQVQHCLRCCYELNVPIVARGAGTGLAGGALPLSNGVLLSLTKLNRILAVNPDSRLAIVQPGVRNIAISQAAAAFGLYYAPDPSSQIACTIGGNIAENAGGVHCLKYGLTTHNVLSVKIVTITGELVELGSQGLDGPGYDLLAVVIGSEGLLGVVVEATVKLLPKPEHVCTLMAAFKRLENAAQAVSAIIASGLIPAGLEMMDKASIKAAEAFIHAGYPDDAEALLLCEFDGNHAQVVTETEAAMHIVTENQAFSIHIAEAEAERKQLWAGRKSAFPAIGRLSPDYYCMDGTIPRRHLAQVLQGIAELSAQYGLAVANVFHAGDGNLHPLILYNADVPGELAKAEQLGSDILRLSIDAGGTISGEHGVGIEKINQMCLQFSHAELEQFHALKQVFDAKGLLNPGKAVPSLARCAEFGAMHVHQGRLKFQELPRF</sequence>
<dbReference type="GO" id="GO:0071949">
    <property type="term" value="F:FAD binding"/>
    <property type="evidence" value="ECO:0007669"/>
    <property type="project" value="InterPro"/>
</dbReference>
<dbReference type="AlphaFoldDB" id="A0A0F3IIG4"/>
<keyword evidence="2" id="KW-0285">Flavoprotein</keyword>
<dbReference type="GO" id="GO:0016491">
    <property type="term" value="F:oxidoreductase activity"/>
    <property type="evidence" value="ECO:0007669"/>
    <property type="project" value="UniProtKB-KW"/>
</dbReference>
<dbReference type="PANTHER" id="PTHR42934:SF1">
    <property type="entry name" value="GLYCOLATE OXIDASE SUBUNIT GLCD"/>
    <property type="match status" value="1"/>
</dbReference>
<dbReference type="InterPro" id="IPR016166">
    <property type="entry name" value="FAD-bd_PCMH"/>
</dbReference>
<dbReference type="Pfam" id="PF01565">
    <property type="entry name" value="FAD_binding_4"/>
    <property type="match status" value="1"/>
</dbReference>
<organism evidence="6 7">
    <name type="scientific">Methylocucumis oryzae</name>
    <dbReference type="NCBI Taxonomy" id="1632867"/>
    <lineage>
        <taxon>Bacteria</taxon>
        <taxon>Pseudomonadati</taxon>
        <taxon>Pseudomonadota</taxon>
        <taxon>Gammaproteobacteria</taxon>
        <taxon>Methylococcales</taxon>
        <taxon>Methylococcaceae</taxon>
        <taxon>Methylocucumis</taxon>
    </lineage>
</organism>
<comment type="cofactor">
    <cofactor evidence="1">
        <name>FAD</name>
        <dbReference type="ChEBI" id="CHEBI:57692"/>
    </cofactor>
</comment>
<dbReference type="EMBL" id="LAJX01000102">
    <property type="protein sequence ID" value="KJV06560.1"/>
    <property type="molecule type" value="Genomic_DNA"/>
</dbReference>
<evidence type="ECO:0000313" key="6">
    <source>
        <dbReference type="EMBL" id="KJV06560.1"/>
    </source>
</evidence>
<evidence type="ECO:0000259" key="5">
    <source>
        <dbReference type="PROSITE" id="PS51387"/>
    </source>
</evidence>
<keyword evidence="3" id="KW-0274">FAD</keyword>
<accession>A0A0F3IIG4</accession>
<dbReference type="PANTHER" id="PTHR42934">
    <property type="entry name" value="GLYCOLATE OXIDASE SUBUNIT GLCD"/>
    <property type="match status" value="1"/>
</dbReference>
<dbReference type="PATRIC" id="fig|1632867.3.peg.120"/>
<dbReference type="Proteomes" id="UP000033684">
    <property type="component" value="Unassembled WGS sequence"/>
</dbReference>
<dbReference type="Gene3D" id="3.30.70.2740">
    <property type="match status" value="1"/>
</dbReference>
<dbReference type="InterPro" id="IPR016164">
    <property type="entry name" value="FAD-linked_Oxase-like_C"/>
</dbReference>
<dbReference type="InterPro" id="IPR004113">
    <property type="entry name" value="FAD-bd_oxidored_4_C"/>
</dbReference>
<dbReference type="OrthoDB" id="9811557at2"/>
<evidence type="ECO:0000256" key="3">
    <source>
        <dbReference type="ARBA" id="ARBA00022827"/>
    </source>
</evidence>
<dbReference type="InterPro" id="IPR016167">
    <property type="entry name" value="FAD-bd_PCMH_sub1"/>
</dbReference>
<protein>
    <submittedName>
        <fullName evidence="6">Glycolate oxidase subunit GlcD</fullName>
    </submittedName>
</protein>
<reference evidence="7" key="1">
    <citation type="submission" date="2015-03" db="EMBL/GenBank/DDBJ databases">
        <title>Draft genome sequence of a novel methanotroph (Sn10-6) isolated from flooded ricefield rhizosphere in India.</title>
        <authorList>
            <person name="Pandit P.S."/>
            <person name="Pore S.D."/>
            <person name="Arora P."/>
            <person name="Kapse N.G."/>
            <person name="Dhakephalkar P.K."/>
            <person name="Rahalkar M.C."/>
        </authorList>
    </citation>
    <scope>NUCLEOTIDE SEQUENCE [LARGE SCALE GENOMIC DNA]</scope>
    <source>
        <strain evidence="7">Sn10-6</strain>
    </source>
</reference>
<reference evidence="6 7" key="2">
    <citation type="journal article" date="2016" name="Microb. Ecol.">
        <title>Genome Characteristics of a Novel Type I Methanotroph (Sn10-6) Isolated from a Flooded Indian Rice Field.</title>
        <authorList>
            <person name="Rahalkar M.C."/>
            <person name="Pandit P.S."/>
            <person name="Dhakephalkar P.K."/>
            <person name="Pore S."/>
            <person name="Arora P."/>
            <person name="Kapse N."/>
        </authorList>
    </citation>
    <scope>NUCLEOTIDE SEQUENCE [LARGE SCALE GENOMIC DNA]</scope>
    <source>
        <strain evidence="6 7">Sn10-6</strain>
    </source>
</reference>
<gene>
    <name evidence="6" type="ORF">VZ94_10445</name>
</gene>